<keyword evidence="1" id="KW-0812">Transmembrane</keyword>
<keyword evidence="3" id="KW-1185">Reference proteome</keyword>
<reference evidence="2 3" key="1">
    <citation type="journal article" date="2015" name="Sci. Rep.">
        <title>The power of single molecule real-time sequencing technology in the de novo assembly of a eukaryotic genome.</title>
        <authorList>
            <person name="Sakai H."/>
            <person name="Naito K."/>
            <person name="Ogiso-Tanaka E."/>
            <person name="Takahashi Y."/>
            <person name="Iseki K."/>
            <person name="Muto C."/>
            <person name="Satou K."/>
            <person name="Teruya K."/>
            <person name="Shiroma A."/>
            <person name="Shimoji M."/>
            <person name="Hirano T."/>
            <person name="Itoh T."/>
            <person name="Kaga A."/>
            <person name="Tomooka N."/>
        </authorList>
    </citation>
    <scope>NUCLEOTIDE SEQUENCE [LARGE SCALE GENOMIC DNA]</scope>
    <source>
        <strain evidence="3">cv. Shumari</strain>
    </source>
</reference>
<dbReference type="AlphaFoldDB" id="A0A0S3ST25"/>
<feature type="transmembrane region" description="Helical" evidence="1">
    <location>
        <begin position="73"/>
        <end position="93"/>
    </location>
</feature>
<protein>
    <submittedName>
        <fullName evidence="2">Uncharacterized protein</fullName>
    </submittedName>
</protein>
<keyword evidence="1" id="KW-0472">Membrane</keyword>
<evidence type="ECO:0000313" key="3">
    <source>
        <dbReference type="Proteomes" id="UP000291084"/>
    </source>
</evidence>
<dbReference type="Proteomes" id="UP000291084">
    <property type="component" value="Chromosome 8"/>
</dbReference>
<feature type="non-terminal residue" evidence="2">
    <location>
        <position position="1"/>
    </location>
</feature>
<gene>
    <name evidence="2" type="primary">Vigan.08G283800</name>
    <name evidence="2" type="ORF">VIGAN_08283800</name>
</gene>
<organism evidence="2 3">
    <name type="scientific">Vigna angularis var. angularis</name>
    <dbReference type="NCBI Taxonomy" id="157739"/>
    <lineage>
        <taxon>Eukaryota</taxon>
        <taxon>Viridiplantae</taxon>
        <taxon>Streptophyta</taxon>
        <taxon>Embryophyta</taxon>
        <taxon>Tracheophyta</taxon>
        <taxon>Spermatophyta</taxon>
        <taxon>Magnoliopsida</taxon>
        <taxon>eudicotyledons</taxon>
        <taxon>Gunneridae</taxon>
        <taxon>Pentapetalae</taxon>
        <taxon>rosids</taxon>
        <taxon>fabids</taxon>
        <taxon>Fabales</taxon>
        <taxon>Fabaceae</taxon>
        <taxon>Papilionoideae</taxon>
        <taxon>50 kb inversion clade</taxon>
        <taxon>NPAAA clade</taxon>
        <taxon>indigoferoid/millettioid clade</taxon>
        <taxon>Phaseoleae</taxon>
        <taxon>Vigna</taxon>
    </lineage>
</organism>
<name>A0A0S3ST25_PHAAN</name>
<dbReference type="EMBL" id="AP015041">
    <property type="protein sequence ID" value="BAT95980.1"/>
    <property type="molecule type" value="Genomic_DNA"/>
</dbReference>
<feature type="transmembrane region" description="Helical" evidence="1">
    <location>
        <begin position="6"/>
        <end position="29"/>
    </location>
</feature>
<proteinExistence type="predicted"/>
<sequence>LLQRMQLVLVFLKFFSQPFQFFPTTSLILKLASSSSHHCLQVIIACGLRRQLRFMCVVVLSSVVMAIESSVPVVVASLVSIVAKSLVSVIVIVCHRITSSPAPTIFRAFMVFLYFEYSLQNFLYFDHSLKIFSIYEKYYLCVFDESPRGSIIQRDKVSLQQSYISMK</sequence>
<feature type="transmembrane region" description="Helical" evidence="1">
    <location>
        <begin position="105"/>
        <end position="125"/>
    </location>
</feature>
<accession>A0A0S3ST25</accession>
<evidence type="ECO:0000313" key="2">
    <source>
        <dbReference type="EMBL" id="BAT95980.1"/>
    </source>
</evidence>
<keyword evidence="1" id="KW-1133">Transmembrane helix</keyword>
<evidence type="ECO:0000256" key="1">
    <source>
        <dbReference type="SAM" id="Phobius"/>
    </source>
</evidence>